<reference evidence="1 2" key="1">
    <citation type="submission" date="2019-02" db="EMBL/GenBank/DDBJ databases">
        <title>Pedobacter sp. RP-3-11 sp. nov., isolated from Arctic soil.</title>
        <authorList>
            <person name="Dahal R.H."/>
        </authorList>
    </citation>
    <scope>NUCLEOTIDE SEQUENCE [LARGE SCALE GENOMIC DNA]</scope>
    <source>
        <strain evidence="1 2">RP-3-11</strain>
    </source>
</reference>
<comment type="caution">
    <text evidence="1">The sequence shown here is derived from an EMBL/GenBank/DDBJ whole genome shotgun (WGS) entry which is preliminary data.</text>
</comment>
<gene>
    <name evidence="1" type="ORF">EZ449_09855</name>
</gene>
<proteinExistence type="predicted"/>
<name>A0A4R0P3D4_9SPHI</name>
<dbReference type="EMBL" id="SJSN01000007">
    <property type="protein sequence ID" value="TCD10123.1"/>
    <property type="molecule type" value="Genomic_DNA"/>
</dbReference>
<organism evidence="1 2">
    <name type="scientific">Pedobacter frigidisoli</name>
    <dbReference type="NCBI Taxonomy" id="2530455"/>
    <lineage>
        <taxon>Bacteria</taxon>
        <taxon>Pseudomonadati</taxon>
        <taxon>Bacteroidota</taxon>
        <taxon>Sphingobacteriia</taxon>
        <taxon>Sphingobacteriales</taxon>
        <taxon>Sphingobacteriaceae</taxon>
        <taxon>Pedobacter</taxon>
    </lineage>
</organism>
<evidence type="ECO:0000313" key="2">
    <source>
        <dbReference type="Proteomes" id="UP000291485"/>
    </source>
</evidence>
<dbReference type="RefSeq" id="WP_131558217.1">
    <property type="nucleotide sequence ID" value="NZ_SJSN01000007.1"/>
</dbReference>
<dbReference type="OrthoDB" id="10003724at2"/>
<dbReference type="AlphaFoldDB" id="A0A4R0P3D4"/>
<protein>
    <submittedName>
        <fullName evidence="1">Uncharacterized protein</fullName>
    </submittedName>
</protein>
<keyword evidence="2" id="KW-1185">Reference proteome</keyword>
<accession>A0A4R0P3D4</accession>
<dbReference type="Proteomes" id="UP000291485">
    <property type="component" value="Unassembled WGS sequence"/>
</dbReference>
<sequence>MHGKLLKTTLTAPGVIQYDAVDTYDLPQAIPATVPESLKSQLRAFIQSVAKDPKNVEAKTIAFLRQNRQLAKDLKTISSIIMIATVVEDILTEGVGIADDWVCYLIARTLWDVDQKYQFNYYL</sequence>
<evidence type="ECO:0000313" key="1">
    <source>
        <dbReference type="EMBL" id="TCD10123.1"/>
    </source>
</evidence>